<dbReference type="InterPro" id="IPR006571">
    <property type="entry name" value="TLDc_dom"/>
</dbReference>
<feature type="compositionally biased region" description="Low complexity" evidence="10">
    <location>
        <begin position="352"/>
        <end position="363"/>
    </location>
</feature>
<gene>
    <name evidence="12" type="primary">Cbn-eak-7</name>
    <name evidence="12" type="ORF">CAEBREN_25765</name>
</gene>
<dbReference type="STRING" id="135651.G0N6E9"/>
<dbReference type="PANTHER" id="PTHR23354">
    <property type="entry name" value="NUCLEOLAR PROTEIN 7/ESTROGEN RECEPTOR COACTIVATOR-RELATED"/>
    <property type="match status" value="1"/>
</dbReference>
<protein>
    <recommendedName>
        <fullName evidence="7">MTOR-associated protein MEAK7</fullName>
    </recommendedName>
    <alternativeName>
        <fullName evidence="9">TBC/LysM-associated domain-containing protein 1</fullName>
    </alternativeName>
    <alternativeName>
        <fullName evidence="8">TLD domain-containing protein 1</fullName>
    </alternativeName>
</protein>
<dbReference type="GO" id="GO:0005886">
    <property type="term" value="C:plasma membrane"/>
    <property type="evidence" value="ECO:0007669"/>
    <property type="project" value="EnsemblMetazoa"/>
</dbReference>
<evidence type="ECO:0000256" key="5">
    <source>
        <dbReference type="ARBA" id="ARBA00023136"/>
    </source>
</evidence>
<comment type="subcellular location">
    <subcellularLocation>
        <location evidence="3">Cytoplasm</location>
    </subcellularLocation>
    <subcellularLocation>
        <location evidence="2">Lysosome</location>
    </subcellularLocation>
    <subcellularLocation>
        <location evidence="1">Membrane</location>
    </subcellularLocation>
</comment>
<dbReference type="GO" id="GO:0006979">
    <property type="term" value="P:response to oxidative stress"/>
    <property type="evidence" value="ECO:0007669"/>
    <property type="project" value="TreeGrafter"/>
</dbReference>
<evidence type="ECO:0000256" key="3">
    <source>
        <dbReference type="ARBA" id="ARBA00004496"/>
    </source>
</evidence>
<dbReference type="EMBL" id="GL379844">
    <property type="protein sequence ID" value="EGT53894.1"/>
    <property type="molecule type" value="Genomic_DNA"/>
</dbReference>
<keyword evidence="6" id="KW-0458">Lysosome</keyword>
<evidence type="ECO:0000256" key="10">
    <source>
        <dbReference type="SAM" id="MobiDB-lite"/>
    </source>
</evidence>
<feature type="domain" description="TLDc" evidence="11">
    <location>
        <begin position="177"/>
        <end position="343"/>
    </location>
</feature>
<evidence type="ECO:0000256" key="6">
    <source>
        <dbReference type="ARBA" id="ARBA00023228"/>
    </source>
</evidence>
<keyword evidence="4" id="KW-0963">Cytoplasm</keyword>
<dbReference type="AlphaFoldDB" id="G0N6E9"/>
<feature type="region of interest" description="Disordered" evidence="10">
    <location>
        <begin position="351"/>
        <end position="370"/>
    </location>
</feature>
<keyword evidence="5" id="KW-0472">Membrane</keyword>
<evidence type="ECO:0000256" key="1">
    <source>
        <dbReference type="ARBA" id="ARBA00004370"/>
    </source>
</evidence>
<sequence>MGAENSKRKKFKNIEDEEYTQFLETFKKATAGKDTMSREQFVATYTVLGEFSSQFYFRLLKNEPKGVLHAKTLLKVIDGGLGHFDTLAETLIFCFGDQKDQVMRNVVKIFCEANKFTREDQVRLYDYFETENTKPVTELEHFFSTCPLFPHTAAFIFQKLIDRPGDSKMPILSEKSQLMGNVDQLILNSHLPFDRRKEWTMLYSNTKHGQSFSQLVKRINGEGPCFIVMRSMRGRRFGFFASEGFLAGPQYRGSAECFLFQLAPKLATYSATGRTENYAYLNFQQQQHPNGIGIGGHETVWPLFIHEEFGGGLCQKNSSAFEPCYLAEEEEFKIKTIEAWRPGDKPQKSFEEQLLLESSSPERSIIDKDPEARAVLEMAGKSFKSEAYRDPAPMLDEK</sequence>
<dbReference type="GO" id="GO:0005634">
    <property type="term" value="C:nucleus"/>
    <property type="evidence" value="ECO:0007669"/>
    <property type="project" value="TreeGrafter"/>
</dbReference>
<evidence type="ECO:0000313" key="13">
    <source>
        <dbReference type="Proteomes" id="UP000008068"/>
    </source>
</evidence>
<dbReference type="Pfam" id="PF07534">
    <property type="entry name" value="TLD"/>
    <property type="match status" value="1"/>
</dbReference>
<evidence type="ECO:0000313" key="12">
    <source>
        <dbReference type="EMBL" id="EGT53894.1"/>
    </source>
</evidence>
<evidence type="ECO:0000259" key="11">
    <source>
        <dbReference type="PROSITE" id="PS51886"/>
    </source>
</evidence>
<dbReference type="FunCoup" id="G0N6E9">
    <property type="interactions" value="689"/>
</dbReference>
<evidence type="ECO:0000256" key="4">
    <source>
        <dbReference type="ARBA" id="ARBA00022490"/>
    </source>
</evidence>
<name>G0N6E9_CAEBE</name>
<dbReference type="OMA" id="SFFKCEQ"/>
<evidence type="ECO:0000256" key="2">
    <source>
        <dbReference type="ARBA" id="ARBA00004371"/>
    </source>
</evidence>
<dbReference type="SMART" id="SM00584">
    <property type="entry name" value="TLDc"/>
    <property type="match status" value="1"/>
</dbReference>
<dbReference type="eggNOG" id="KOG2557">
    <property type="taxonomic scope" value="Eukaryota"/>
</dbReference>
<dbReference type="OrthoDB" id="289228at2759"/>
<proteinExistence type="predicted"/>
<dbReference type="Proteomes" id="UP000008068">
    <property type="component" value="Unassembled WGS sequence"/>
</dbReference>
<dbReference type="HOGENOM" id="CLU_036763_1_0_1"/>
<organism evidence="13">
    <name type="scientific">Caenorhabditis brenneri</name>
    <name type="common">Nematode worm</name>
    <dbReference type="NCBI Taxonomy" id="135651"/>
    <lineage>
        <taxon>Eukaryota</taxon>
        <taxon>Metazoa</taxon>
        <taxon>Ecdysozoa</taxon>
        <taxon>Nematoda</taxon>
        <taxon>Chromadorea</taxon>
        <taxon>Rhabditida</taxon>
        <taxon>Rhabditina</taxon>
        <taxon>Rhabditomorpha</taxon>
        <taxon>Rhabditoidea</taxon>
        <taxon>Rhabditidae</taxon>
        <taxon>Peloderinae</taxon>
        <taxon>Caenorhabditis</taxon>
    </lineage>
</organism>
<accession>G0N6E9</accession>
<evidence type="ECO:0000256" key="8">
    <source>
        <dbReference type="ARBA" id="ARBA00041780"/>
    </source>
</evidence>
<dbReference type="PANTHER" id="PTHR23354:SF131">
    <property type="entry name" value="MTOR-ASSOCIATED PROTEIN MEAK7"/>
    <property type="match status" value="1"/>
</dbReference>
<dbReference type="GO" id="GO:0005764">
    <property type="term" value="C:lysosome"/>
    <property type="evidence" value="ECO:0007669"/>
    <property type="project" value="UniProtKB-SubCell"/>
</dbReference>
<reference evidence="13" key="1">
    <citation type="submission" date="2011-07" db="EMBL/GenBank/DDBJ databases">
        <authorList>
            <consortium name="Caenorhabditis brenneri Sequencing and Analysis Consortium"/>
            <person name="Wilson R.K."/>
        </authorList>
    </citation>
    <scope>NUCLEOTIDE SEQUENCE [LARGE SCALE GENOMIC DNA]</scope>
    <source>
        <strain evidence="13">PB2801</strain>
    </source>
</reference>
<dbReference type="PROSITE" id="PS51886">
    <property type="entry name" value="TLDC"/>
    <property type="match status" value="1"/>
</dbReference>
<dbReference type="InParanoid" id="G0N6E9"/>
<evidence type="ECO:0000256" key="7">
    <source>
        <dbReference type="ARBA" id="ARBA00039594"/>
    </source>
</evidence>
<evidence type="ECO:0000256" key="9">
    <source>
        <dbReference type="ARBA" id="ARBA00042134"/>
    </source>
</evidence>
<keyword evidence="13" id="KW-1185">Reference proteome</keyword>